<dbReference type="InterPro" id="IPR036770">
    <property type="entry name" value="Ankyrin_rpt-contain_sf"/>
</dbReference>
<keyword evidence="3" id="KW-1185">Reference proteome</keyword>
<evidence type="ECO:0000313" key="2">
    <source>
        <dbReference type="EMBL" id="KAH0551572.1"/>
    </source>
</evidence>
<accession>A0A9P8IIF4</accession>
<keyword evidence="1" id="KW-0040">ANK repeat</keyword>
<dbReference type="Proteomes" id="UP000750711">
    <property type="component" value="Unassembled WGS sequence"/>
</dbReference>
<sequence length="267" mass="29749">MNPEFDSEKPDINELRTASASGDLATVKEVFAQRQTSDKREINFFRGALYDAIENSRYEVASYLLSAGVPLNMSVVVLATQSKSYTALQLFLDYNWDINEPVLRMDRPPPLMYAIHDKELTQWFLFHGAKPNADCGLDITPLTIAVAQASFDIIKLLFNHGGTIEHGQLLHAAAARKASDRLDVIAFLLEKGADVNQIMYQNHLASYLYCKAFGLGTPLHEAARVGAYDVVQMLLEEGANPLITDSRGKLALQRAEYRGYTHIINVV</sequence>
<gene>
    <name evidence="2" type="ORF">GP486_007210</name>
</gene>
<dbReference type="PANTHER" id="PTHR46224">
    <property type="entry name" value="ANKYRIN REPEAT FAMILY PROTEIN"/>
    <property type="match status" value="1"/>
</dbReference>
<reference evidence="2" key="1">
    <citation type="submission" date="2021-03" db="EMBL/GenBank/DDBJ databases">
        <title>Comparative genomics and phylogenomic investigation of the class Geoglossomycetes provide insights into ecological specialization and systematics.</title>
        <authorList>
            <person name="Melie T."/>
            <person name="Pirro S."/>
            <person name="Miller A.N."/>
            <person name="Quandt A."/>
        </authorList>
    </citation>
    <scope>NUCLEOTIDE SEQUENCE</scope>
    <source>
        <strain evidence="2">CAQ_001_2017</strain>
    </source>
</reference>
<dbReference type="PROSITE" id="PS50088">
    <property type="entry name" value="ANK_REPEAT"/>
    <property type="match status" value="1"/>
</dbReference>
<dbReference type="SMART" id="SM00248">
    <property type="entry name" value="ANK"/>
    <property type="match status" value="5"/>
</dbReference>
<comment type="caution">
    <text evidence="2">The sequence shown here is derived from an EMBL/GenBank/DDBJ whole genome shotgun (WGS) entry which is preliminary data.</text>
</comment>
<protein>
    <recommendedName>
        <fullName evidence="4">Ankyrin repeat protein</fullName>
    </recommendedName>
</protein>
<name>A0A9P8IIF4_9PEZI</name>
<evidence type="ECO:0000313" key="3">
    <source>
        <dbReference type="Proteomes" id="UP000750711"/>
    </source>
</evidence>
<feature type="repeat" description="ANK" evidence="1">
    <location>
        <begin position="217"/>
        <end position="246"/>
    </location>
</feature>
<dbReference type="Gene3D" id="1.25.40.20">
    <property type="entry name" value="Ankyrin repeat-containing domain"/>
    <property type="match status" value="2"/>
</dbReference>
<evidence type="ECO:0000256" key="1">
    <source>
        <dbReference type="PROSITE-ProRule" id="PRU00023"/>
    </source>
</evidence>
<dbReference type="InterPro" id="IPR002110">
    <property type="entry name" value="Ankyrin_rpt"/>
</dbReference>
<dbReference type="Pfam" id="PF12796">
    <property type="entry name" value="Ank_2"/>
    <property type="match status" value="1"/>
</dbReference>
<dbReference type="Pfam" id="PF13857">
    <property type="entry name" value="Ank_5"/>
    <property type="match status" value="1"/>
</dbReference>
<organism evidence="2 3">
    <name type="scientific">Trichoglossum hirsutum</name>
    <dbReference type="NCBI Taxonomy" id="265104"/>
    <lineage>
        <taxon>Eukaryota</taxon>
        <taxon>Fungi</taxon>
        <taxon>Dikarya</taxon>
        <taxon>Ascomycota</taxon>
        <taxon>Pezizomycotina</taxon>
        <taxon>Geoglossomycetes</taxon>
        <taxon>Geoglossales</taxon>
        <taxon>Geoglossaceae</taxon>
        <taxon>Trichoglossum</taxon>
    </lineage>
</organism>
<dbReference type="PROSITE" id="PS50297">
    <property type="entry name" value="ANK_REP_REGION"/>
    <property type="match status" value="1"/>
</dbReference>
<dbReference type="EMBL" id="JAGHQM010001919">
    <property type="protein sequence ID" value="KAH0551572.1"/>
    <property type="molecule type" value="Genomic_DNA"/>
</dbReference>
<evidence type="ECO:0008006" key="4">
    <source>
        <dbReference type="Google" id="ProtNLM"/>
    </source>
</evidence>
<dbReference type="InterPro" id="IPR051616">
    <property type="entry name" value="Cul2-RING_E3_ligase_SR"/>
</dbReference>
<dbReference type="SUPFAM" id="SSF48403">
    <property type="entry name" value="Ankyrin repeat"/>
    <property type="match status" value="1"/>
</dbReference>
<proteinExistence type="predicted"/>
<dbReference type="AlphaFoldDB" id="A0A9P8IIF4"/>